<keyword evidence="2" id="KW-1133">Transmembrane helix</keyword>
<keyword evidence="4" id="KW-1185">Reference proteome</keyword>
<protein>
    <submittedName>
        <fullName evidence="3">Uncharacterized protein</fullName>
    </submittedName>
</protein>
<evidence type="ECO:0000256" key="1">
    <source>
        <dbReference type="SAM" id="MobiDB-lite"/>
    </source>
</evidence>
<feature type="region of interest" description="Disordered" evidence="1">
    <location>
        <begin position="663"/>
        <end position="691"/>
    </location>
</feature>
<feature type="transmembrane region" description="Helical" evidence="2">
    <location>
        <begin position="879"/>
        <end position="897"/>
    </location>
</feature>
<reference evidence="3" key="1">
    <citation type="submission" date="2020-08" db="EMBL/GenBank/DDBJ databases">
        <title>Multicomponent nature underlies the extraordinary mechanical properties of spider dragline silk.</title>
        <authorList>
            <person name="Kono N."/>
            <person name="Nakamura H."/>
            <person name="Mori M."/>
            <person name="Yoshida Y."/>
            <person name="Ohtoshi R."/>
            <person name="Malay A.D."/>
            <person name="Moran D.A.P."/>
            <person name="Tomita M."/>
            <person name="Numata K."/>
            <person name="Arakawa K."/>
        </authorList>
    </citation>
    <scope>NUCLEOTIDE SEQUENCE</scope>
</reference>
<feature type="region of interest" description="Disordered" evidence="1">
    <location>
        <begin position="591"/>
        <end position="614"/>
    </location>
</feature>
<dbReference type="Proteomes" id="UP000886998">
    <property type="component" value="Unassembled WGS sequence"/>
</dbReference>
<evidence type="ECO:0000256" key="2">
    <source>
        <dbReference type="SAM" id="Phobius"/>
    </source>
</evidence>
<gene>
    <name evidence="3" type="ORF">TNIN_458671</name>
</gene>
<evidence type="ECO:0000313" key="3">
    <source>
        <dbReference type="EMBL" id="GFY55429.1"/>
    </source>
</evidence>
<accession>A0A8X7C7Y4</accession>
<organism evidence="3 4">
    <name type="scientific">Trichonephila inaurata madagascariensis</name>
    <dbReference type="NCBI Taxonomy" id="2747483"/>
    <lineage>
        <taxon>Eukaryota</taxon>
        <taxon>Metazoa</taxon>
        <taxon>Ecdysozoa</taxon>
        <taxon>Arthropoda</taxon>
        <taxon>Chelicerata</taxon>
        <taxon>Arachnida</taxon>
        <taxon>Araneae</taxon>
        <taxon>Araneomorphae</taxon>
        <taxon>Entelegynae</taxon>
        <taxon>Araneoidea</taxon>
        <taxon>Nephilidae</taxon>
        <taxon>Trichonephila</taxon>
        <taxon>Trichonephila inaurata</taxon>
    </lineage>
</organism>
<name>A0A8X7C7Y4_9ARAC</name>
<comment type="caution">
    <text evidence="3">The sequence shown here is derived from an EMBL/GenBank/DDBJ whole genome shotgun (WGS) entry which is preliminary data.</text>
</comment>
<feature type="compositionally biased region" description="Basic and acidic residues" evidence="1">
    <location>
        <begin position="804"/>
        <end position="816"/>
    </location>
</feature>
<sequence>METRQVLSKKENKTSRRRETEWECLPDGFRCRTHFEVVVKSTHIQKEVKDIRRLPSPLIQRNRRQEENVNERAVLHPNRLKHSPYVCPGIPDSEPAFRQNVDFDKKMANCGGELADSLSNNGKESFREVRQQNHCNNSSNSNNLNRNFIFPNEDDLISYENLDRLSPQSKKLKHDQFLSRNDQGAATENKDILLGDNLICSQTTYRTKKIQNKSLDQSFECQKEDLKHFDDFNLDKEGGHNTQNLVPCDKDVAFLKNKTCNHSQLSPNVNGSFSISDAGDMGRGDFLRQEVHSRDNQYYGQYFYPEQMKPHRNSDIESPYKISDEETMLCKFNKGSSTDIHKNQTVAFEDASIYFKSKLSPKCQNETGIFYPNENIGIKQNNSERFSSSEVNNVIFESRSNDVDKRFGIHPCTIGPFSNSYSFNSTNGCEFSSNRSSFKGFANDSDDTLSDGDLINSVFKVHSNETKPQKNLPSNTISCLSSHQTGTITKNKDVLKMPLEKRMSPTAIDTELSWGEVRNKISESEISSAMVKRTVTPRTDSESNENARRKVSVGDLVEYFENLNFSCRDRKDKADDKRLVQIHFVYEEKNEKTNDQKEEEKVENYPENDVRKNKPSELEELQNHFVADGENQWTFSMMSDSKEDAEKEDLCKISNCTDIALPSKSLKASTEDSPSEPRSRRNGSPSPVEDILSESGAHERHFQLNDKQWRTLNSSKETFSTKAKSNAMTLKRTNSMPDFSKAKSFHSPRNMSNEGDLQIRLTGASCDQKDDKAVLNSKDTKKVNILKAQLSVQETEVQNTPKSTSDERTEVLDTPHSEAVSAKRVVSVRQRKVSLADFPLENPLEKLTKSTHPDMRKGLREAEGVRSTRRIFFIIKRSTFIAFSILMVLLLLVSEWIDLKPSR</sequence>
<feature type="region of interest" description="Disordered" evidence="1">
    <location>
        <begin position="794"/>
        <end position="816"/>
    </location>
</feature>
<keyword evidence="2" id="KW-0812">Transmembrane</keyword>
<keyword evidence="2" id="KW-0472">Membrane</keyword>
<feature type="compositionally biased region" description="Polar residues" evidence="1">
    <location>
        <begin position="794"/>
        <end position="803"/>
    </location>
</feature>
<evidence type="ECO:0000313" key="4">
    <source>
        <dbReference type="Proteomes" id="UP000886998"/>
    </source>
</evidence>
<proteinExistence type="predicted"/>
<dbReference type="EMBL" id="BMAV01010386">
    <property type="protein sequence ID" value="GFY55429.1"/>
    <property type="molecule type" value="Genomic_DNA"/>
</dbReference>
<dbReference type="OrthoDB" id="6434854at2759"/>
<dbReference type="AlphaFoldDB" id="A0A8X7C7Y4"/>